<accession>A0A5B0HLF6</accession>
<dbReference type="Gene3D" id="1.10.3230.30">
    <property type="entry name" value="Phage gp6-like head-tail connector protein"/>
    <property type="match status" value="1"/>
</dbReference>
<gene>
    <name evidence="1" type="ORF">FVF58_01050</name>
</gene>
<dbReference type="RefSeq" id="WP_149668097.1">
    <property type="nucleotide sequence ID" value="NZ_VTUZ01000001.1"/>
</dbReference>
<proteinExistence type="predicted"/>
<organism evidence="1 2">
    <name type="scientific">Paraburkholderia panacisoli</name>
    <dbReference type="NCBI Taxonomy" id="2603818"/>
    <lineage>
        <taxon>Bacteria</taxon>
        <taxon>Pseudomonadati</taxon>
        <taxon>Pseudomonadota</taxon>
        <taxon>Betaproteobacteria</taxon>
        <taxon>Burkholderiales</taxon>
        <taxon>Burkholderiaceae</taxon>
        <taxon>Paraburkholderia</taxon>
    </lineage>
</organism>
<dbReference type="Proteomes" id="UP000325273">
    <property type="component" value="Unassembled WGS sequence"/>
</dbReference>
<name>A0A5B0HLF6_9BURK</name>
<dbReference type="AlphaFoldDB" id="A0A5B0HLF6"/>
<dbReference type="EMBL" id="VTUZ01000001">
    <property type="protein sequence ID" value="KAA1015970.1"/>
    <property type="molecule type" value="Genomic_DNA"/>
</dbReference>
<comment type="caution">
    <text evidence="1">The sequence shown here is derived from an EMBL/GenBank/DDBJ whole genome shotgun (WGS) entry which is preliminary data.</text>
</comment>
<reference evidence="1 2" key="1">
    <citation type="submission" date="2019-08" db="EMBL/GenBank/DDBJ databases">
        <title>Paraburkholderia sp. DCY113.</title>
        <authorList>
            <person name="Kang J."/>
        </authorList>
    </citation>
    <scope>NUCLEOTIDE SEQUENCE [LARGE SCALE GENOMIC DNA]</scope>
    <source>
        <strain evidence="1 2">DCY113</strain>
    </source>
</reference>
<sequence length="284" mass="30841">MPERLILPHVGEPVSLDEAKLALRVTDDSQDLKIQGFITSARIAAETKTRQQLLHARWQLVLDRFPMAGIGTPLPFCENVNIPGYAAIFPHAPLVNVVSVTYLDMNGTQQTMDPDDYVVNDALTPAIITPGFGKIWPIPLPQIAAVQFTYNAGYASPFSVPVVPGNQIKVTGPAAWNTGDTVEFYNSGGALPTPLEPNTPYTIGAATASQYVLVDSSGATVQMTDAGAGLNFIGVVPQVIRDWILLRVGSLYENREEVLVMTRGHVEQLPFIDSMLDPYRISLP</sequence>
<evidence type="ECO:0000313" key="1">
    <source>
        <dbReference type="EMBL" id="KAA1015970.1"/>
    </source>
</evidence>
<keyword evidence="2" id="KW-1185">Reference proteome</keyword>
<protein>
    <submittedName>
        <fullName evidence="1">Phage head-tail connector protein</fullName>
    </submittedName>
</protein>
<evidence type="ECO:0000313" key="2">
    <source>
        <dbReference type="Proteomes" id="UP000325273"/>
    </source>
</evidence>
<dbReference type="CDD" id="cd08054">
    <property type="entry name" value="gp6"/>
    <property type="match status" value="2"/>
</dbReference>